<feature type="region of interest" description="Disordered" evidence="1">
    <location>
        <begin position="54"/>
        <end position="103"/>
    </location>
</feature>
<keyword evidence="4" id="KW-1185">Reference proteome</keyword>
<feature type="region of interest" description="Disordered" evidence="1">
    <location>
        <begin position="518"/>
        <end position="564"/>
    </location>
</feature>
<reference evidence="4" key="1">
    <citation type="journal article" date="2018" name="Nat. Microbiol.">
        <title>Leveraging single-cell genomics to expand the fungal tree of life.</title>
        <authorList>
            <person name="Ahrendt S.R."/>
            <person name="Quandt C.A."/>
            <person name="Ciobanu D."/>
            <person name="Clum A."/>
            <person name="Salamov A."/>
            <person name="Andreopoulos B."/>
            <person name="Cheng J.F."/>
            <person name="Woyke T."/>
            <person name="Pelin A."/>
            <person name="Henrissat B."/>
            <person name="Reynolds N.K."/>
            <person name="Benny G.L."/>
            <person name="Smith M.E."/>
            <person name="James T.Y."/>
            <person name="Grigoriev I.V."/>
        </authorList>
    </citation>
    <scope>NUCLEOTIDE SEQUENCE [LARGE SCALE GENOMIC DNA]</scope>
</reference>
<feature type="compositionally biased region" description="Polar residues" evidence="1">
    <location>
        <begin position="525"/>
        <end position="538"/>
    </location>
</feature>
<keyword evidence="2" id="KW-0472">Membrane</keyword>
<feature type="compositionally biased region" description="Polar residues" evidence="1">
    <location>
        <begin position="768"/>
        <end position="779"/>
    </location>
</feature>
<feature type="compositionally biased region" description="Basic and acidic residues" evidence="1">
    <location>
        <begin position="395"/>
        <end position="406"/>
    </location>
</feature>
<feature type="transmembrane region" description="Helical" evidence="2">
    <location>
        <begin position="27"/>
        <end position="48"/>
    </location>
</feature>
<feature type="compositionally biased region" description="Basic and acidic residues" evidence="1">
    <location>
        <begin position="275"/>
        <end position="305"/>
    </location>
</feature>
<feature type="compositionally biased region" description="Basic and acidic residues" evidence="1">
    <location>
        <begin position="675"/>
        <end position="690"/>
    </location>
</feature>
<dbReference type="OrthoDB" id="2155965at2759"/>
<feature type="region of interest" description="Disordered" evidence="1">
    <location>
        <begin position="395"/>
        <end position="429"/>
    </location>
</feature>
<proteinExistence type="predicted"/>
<organism evidence="3 4">
    <name type="scientific">Blyttiomyces helicus</name>
    <dbReference type="NCBI Taxonomy" id="388810"/>
    <lineage>
        <taxon>Eukaryota</taxon>
        <taxon>Fungi</taxon>
        <taxon>Fungi incertae sedis</taxon>
        <taxon>Chytridiomycota</taxon>
        <taxon>Chytridiomycota incertae sedis</taxon>
        <taxon>Chytridiomycetes</taxon>
        <taxon>Chytridiomycetes incertae sedis</taxon>
        <taxon>Blyttiomyces</taxon>
    </lineage>
</organism>
<feature type="region of interest" description="Disordered" evidence="1">
    <location>
        <begin position="591"/>
        <end position="610"/>
    </location>
</feature>
<feature type="compositionally biased region" description="Polar residues" evidence="1">
    <location>
        <begin position="691"/>
        <end position="706"/>
    </location>
</feature>
<dbReference type="Proteomes" id="UP000269721">
    <property type="component" value="Unassembled WGS sequence"/>
</dbReference>
<accession>A0A4P9WNZ4</accession>
<feature type="region of interest" description="Disordered" evidence="1">
    <location>
        <begin position="450"/>
        <end position="469"/>
    </location>
</feature>
<feature type="region of interest" description="Disordered" evidence="1">
    <location>
        <begin position="248"/>
        <end position="309"/>
    </location>
</feature>
<feature type="compositionally biased region" description="Basic and acidic residues" evidence="1">
    <location>
        <begin position="416"/>
        <end position="428"/>
    </location>
</feature>
<name>A0A4P9WNZ4_9FUNG</name>
<protein>
    <submittedName>
        <fullName evidence="3">Uncharacterized protein</fullName>
    </submittedName>
</protein>
<keyword evidence="2" id="KW-0812">Transmembrane</keyword>
<feature type="region of interest" description="Disordered" evidence="1">
    <location>
        <begin position="671"/>
        <end position="706"/>
    </location>
</feature>
<evidence type="ECO:0000256" key="2">
    <source>
        <dbReference type="SAM" id="Phobius"/>
    </source>
</evidence>
<sequence length="1322" mass="142705">MEAPKQSMLQSPDRVRRRKRVKKLLDGRFGSAADALALAVLLCALYYIGMQFRRNSSSPTPTSKPRLNPTERGSDAFASPPGSHVNRGSGKPEHAGHVTRKGKSEPSWFWNAIEVGDDDRKEVERDAEDNLARGKHAIKGSGLWDWMAAGEADDGQAGSRSVAPEDKSDEGAPGDLPSDAAPGMWSSFFAAGGTEGRKAPADSPAEKPTGPIATPASISRSDFWSSLMVTDPEDPILEIKRSPDSKTFEYEKNTKSTSDVPGVDGNNDLYPSLNRPERIGEAVHDTDVSSKRTRRSDASKDERSARKQPSRRKIFIEVNDVQDADEETWILLREKSVVTDDAQADGLNIKAVSEVPTKIGGENAALVDSHDTPSNDVSRMLRQAVTGLKAYMEVRSDETLSEEDKPSQGGHVGSCKLERQDHTPETDRTWNSLFTSQSDLASEIWKAISTTDGDEHDSSEATKYSAATAKQLTPPVRRIAAGSVSENDRDLWASFAADSSKAAASIWSSMAVSNDNENDARVSSELPSSTSRVQTANPRDSPHEPSSFRSPILTQDLDDGHYNPDPIKEAAGHVQQTIQKVASGIWSGMAVSSDAPGDATNEEPSNISADPHETAAAFGREDHGSKSFLVEQDSSQRVIPAALVAMGGLHDHAHRAASKLWSAMIIDDSEVQAADADRRGPDVRVGDRTRSSLGASKSNSDLKDSATTANILSSSARRIAVRSVSESGPEPWNSLVAASSAAAAGIWSSMAVSHDEVNDLDVNPERPSASNAVQPATPRNSRDAASFLVGQDTREHDSESKNEIVAAVSALQAKMLQAASEIWSAVAIDGNAVQESPLVSDENIRSDDERWATYLAAQDSDDDLHSQAERSRSTEDLSLSQLMKHSMAYLESRFGVSGDSSDSAGQAINDKSFREQLASIIISSSHEQGSPIDSSSDRSFVDQFLKSLLEIASDALKVDDSDPSEPRLQRAKRSVPYEEDVSGTKLYEKLKNRSNPEVTLGEIIRRSMEYLQLTIGVPQEIHDNAMDDREAEEKRGTEQPASLFLTQAGVDTDDASNEDPNAESYVMSLLGNILKNLEGFTVDIGSKAEIVEQVSTQVVADNGNPIGREAILKNNVNEWGCTGESPCVRRKPLTNGDFEAGLRDWLVATRAGTDGSITTIAATPAPSDRSARVPAPGKKENHVGAIHHAGAGAQVLYRELTPECGDVLSFDWMASRREVLATTEGTMGKFSVELVVSDSDEWKQDRQESIATVLAAGRVQAVLDAERWSARSSSNSWQTVRFNLAPYAGVRAWLAFRLTTDSEGLLVAIDNVSVTSEGECTA</sequence>
<feature type="region of interest" description="Disordered" evidence="1">
    <location>
        <begin position="152"/>
        <end position="217"/>
    </location>
</feature>
<feature type="compositionally biased region" description="Polar residues" evidence="1">
    <location>
        <begin position="54"/>
        <end position="65"/>
    </location>
</feature>
<evidence type="ECO:0000256" key="1">
    <source>
        <dbReference type="SAM" id="MobiDB-lite"/>
    </source>
</evidence>
<dbReference type="EMBL" id="KZ993833">
    <property type="protein sequence ID" value="RKO94724.1"/>
    <property type="molecule type" value="Genomic_DNA"/>
</dbReference>
<keyword evidence="2" id="KW-1133">Transmembrane helix</keyword>
<gene>
    <name evidence="3" type="ORF">BDK51DRAFT_29829</name>
</gene>
<evidence type="ECO:0000313" key="4">
    <source>
        <dbReference type="Proteomes" id="UP000269721"/>
    </source>
</evidence>
<evidence type="ECO:0000313" key="3">
    <source>
        <dbReference type="EMBL" id="RKO94724.1"/>
    </source>
</evidence>
<feature type="region of interest" description="Disordered" evidence="1">
    <location>
        <begin position="759"/>
        <end position="782"/>
    </location>
</feature>